<comment type="catalytic activity">
    <reaction evidence="10">
        <text>FMN + ATP + H(+) = FAD + diphosphate</text>
        <dbReference type="Rhea" id="RHEA:17237"/>
        <dbReference type="ChEBI" id="CHEBI:15378"/>
        <dbReference type="ChEBI" id="CHEBI:30616"/>
        <dbReference type="ChEBI" id="CHEBI:33019"/>
        <dbReference type="ChEBI" id="CHEBI:57692"/>
        <dbReference type="ChEBI" id="CHEBI:58210"/>
        <dbReference type="EC" id="2.7.7.2"/>
    </reaction>
</comment>
<sequence length="247" mass="28265">METFKGKIQDFKLSTSQNSVVVVGYFDGLHHYHQELLRQASEIAQKNNLKLIVVTFSKKIGTSNQTADLMSEKTKKDFLVQNYQIDDYLILTVDDYLISLSPQDFVNWLKKGLKTVKMVEGADFRFGHFAKGNVATLQKTFGEENVTILPRQNKVSSTIIREQLQNGKIDEALENLGHDLTIDISTQENGNLIKYSWVAPNIVFPPNKYQLETSNGQKVILDYHSPTNFSFQPERLDSEILYLKKQK</sequence>
<feature type="domain" description="FAD synthetase" evidence="11">
    <location>
        <begin position="15"/>
        <end position="150"/>
    </location>
</feature>
<keyword evidence="4" id="KW-0288">FMN</keyword>
<keyword evidence="7" id="KW-0547">Nucleotide-binding</keyword>
<dbReference type="CDD" id="cd02064">
    <property type="entry name" value="FAD_synthetase_N"/>
    <property type="match status" value="1"/>
</dbReference>
<evidence type="ECO:0000256" key="6">
    <source>
        <dbReference type="ARBA" id="ARBA00022695"/>
    </source>
</evidence>
<dbReference type="SUPFAM" id="SSF52374">
    <property type="entry name" value="Nucleotidylyl transferase"/>
    <property type="match status" value="1"/>
</dbReference>
<keyword evidence="6 12" id="KW-0548">Nucleotidyltransferase</keyword>
<keyword evidence="9" id="KW-0067">ATP-binding</keyword>
<dbReference type="GO" id="GO:0005524">
    <property type="term" value="F:ATP binding"/>
    <property type="evidence" value="ECO:0007669"/>
    <property type="project" value="UniProtKB-KW"/>
</dbReference>
<evidence type="ECO:0000256" key="9">
    <source>
        <dbReference type="ARBA" id="ARBA00022840"/>
    </source>
</evidence>
<dbReference type="Gene3D" id="3.40.50.620">
    <property type="entry name" value="HUPs"/>
    <property type="match status" value="1"/>
</dbReference>
<dbReference type="GO" id="GO:0006747">
    <property type="term" value="P:FAD biosynthetic process"/>
    <property type="evidence" value="ECO:0007669"/>
    <property type="project" value="UniProtKB-UniPathway"/>
</dbReference>
<keyword evidence="8" id="KW-0274">FAD</keyword>
<dbReference type="OrthoDB" id="9803667at2"/>
<keyword evidence="12" id="KW-0418">Kinase</keyword>
<reference evidence="12 13" key="1">
    <citation type="submission" date="2017-11" db="EMBL/GenBank/DDBJ databases">
        <title>Genome sequence of Entomoplasma freundtii BARC 318 (ATCC 51999).</title>
        <authorList>
            <person name="Lo W.-S."/>
            <person name="Gasparich G.E."/>
            <person name="Kuo C.-H."/>
        </authorList>
    </citation>
    <scope>NUCLEOTIDE SEQUENCE [LARGE SCALE GENOMIC DNA]</scope>
    <source>
        <strain evidence="12 13">BARC 318</strain>
    </source>
</reference>
<evidence type="ECO:0000256" key="4">
    <source>
        <dbReference type="ARBA" id="ARBA00022643"/>
    </source>
</evidence>
<gene>
    <name evidence="12" type="primary">ribC</name>
    <name evidence="12" type="ORF">EFREU_v1c04490</name>
</gene>
<dbReference type="GO" id="GO:0009231">
    <property type="term" value="P:riboflavin biosynthetic process"/>
    <property type="evidence" value="ECO:0007669"/>
    <property type="project" value="InterPro"/>
</dbReference>
<dbReference type="AlphaFoldDB" id="A0A2K8NRJ4"/>
<dbReference type="RefSeq" id="WP_100609470.1">
    <property type="nucleotide sequence ID" value="NZ_CP024962.1"/>
</dbReference>
<dbReference type="InterPro" id="IPR014729">
    <property type="entry name" value="Rossmann-like_a/b/a_fold"/>
</dbReference>
<evidence type="ECO:0000256" key="3">
    <source>
        <dbReference type="ARBA" id="ARBA00022630"/>
    </source>
</evidence>
<evidence type="ECO:0000256" key="10">
    <source>
        <dbReference type="ARBA" id="ARBA00049494"/>
    </source>
</evidence>
<dbReference type="GO" id="GO:0003919">
    <property type="term" value="F:FMN adenylyltransferase activity"/>
    <property type="evidence" value="ECO:0007669"/>
    <property type="project" value="UniProtKB-EC"/>
</dbReference>
<evidence type="ECO:0000259" key="11">
    <source>
        <dbReference type="Pfam" id="PF06574"/>
    </source>
</evidence>
<dbReference type="GO" id="GO:0016301">
    <property type="term" value="F:kinase activity"/>
    <property type="evidence" value="ECO:0007669"/>
    <property type="project" value="UniProtKB-KW"/>
</dbReference>
<evidence type="ECO:0000256" key="5">
    <source>
        <dbReference type="ARBA" id="ARBA00022679"/>
    </source>
</evidence>
<dbReference type="EC" id="2.7.7.2" evidence="2"/>
<accession>A0A2K8NRJ4</accession>
<organism evidence="12 13">
    <name type="scientific">Entomoplasma freundtii</name>
    <dbReference type="NCBI Taxonomy" id="74700"/>
    <lineage>
        <taxon>Bacteria</taxon>
        <taxon>Bacillati</taxon>
        <taxon>Mycoplasmatota</taxon>
        <taxon>Mollicutes</taxon>
        <taxon>Entomoplasmatales</taxon>
        <taxon>Entomoplasmataceae</taxon>
        <taxon>Entomoplasma</taxon>
    </lineage>
</organism>
<dbReference type="UniPathway" id="UPA00277">
    <property type="reaction ID" value="UER00407"/>
</dbReference>
<name>A0A2K8NRJ4_9MOLU</name>
<dbReference type="Pfam" id="PF06574">
    <property type="entry name" value="FAD_syn"/>
    <property type="match status" value="1"/>
</dbReference>
<evidence type="ECO:0000256" key="1">
    <source>
        <dbReference type="ARBA" id="ARBA00004726"/>
    </source>
</evidence>
<keyword evidence="5 12" id="KW-0808">Transferase</keyword>
<evidence type="ECO:0000256" key="7">
    <source>
        <dbReference type="ARBA" id="ARBA00022741"/>
    </source>
</evidence>
<evidence type="ECO:0000313" key="12">
    <source>
        <dbReference type="EMBL" id="ATZ16475.1"/>
    </source>
</evidence>
<proteinExistence type="predicted"/>
<keyword evidence="3" id="KW-0285">Flavoprotein</keyword>
<dbReference type="KEGG" id="efr:EFREU_v1c04490"/>
<evidence type="ECO:0000256" key="8">
    <source>
        <dbReference type="ARBA" id="ARBA00022827"/>
    </source>
</evidence>
<evidence type="ECO:0000313" key="13">
    <source>
        <dbReference type="Proteomes" id="UP000232222"/>
    </source>
</evidence>
<dbReference type="Proteomes" id="UP000232222">
    <property type="component" value="Chromosome"/>
</dbReference>
<comment type="pathway">
    <text evidence="1">Cofactor biosynthesis; FAD biosynthesis; FAD from FMN: step 1/1.</text>
</comment>
<protein>
    <recommendedName>
        <fullName evidence="2">FAD synthase</fullName>
        <ecNumber evidence="2">2.7.7.2</ecNumber>
    </recommendedName>
</protein>
<dbReference type="EMBL" id="CP024962">
    <property type="protein sequence ID" value="ATZ16475.1"/>
    <property type="molecule type" value="Genomic_DNA"/>
</dbReference>
<dbReference type="InterPro" id="IPR015864">
    <property type="entry name" value="FAD_synthase"/>
</dbReference>
<keyword evidence="13" id="KW-1185">Reference proteome</keyword>
<evidence type="ECO:0000256" key="2">
    <source>
        <dbReference type="ARBA" id="ARBA00012393"/>
    </source>
</evidence>